<name>F0UNP5_AJEC8</name>
<dbReference type="EMBL" id="DS990640">
    <property type="protein sequence ID" value="EGC47650.1"/>
    <property type="molecule type" value="Genomic_DNA"/>
</dbReference>
<accession>F0UNP5</accession>
<dbReference type="HOGENOM" id="CLU_2305210_0_0_1"/>
<evidence type="ECO:0000313" key="2">
    <source>
        <dbReference type="EMBL" id="EGC47650.1"/>
    </source>
</evidence>
<feature type="compositionally biased region" description="Basic residues" evidence="1">
    <location>
        <begin position="16"/>
        <end position="26"/>
    </location>
</feature>
<sequence length="100" mass="11267">MAFLPPIRPKEEKREIKGKKKRKEKKRNREDKKKKGLTLTHTNINSEPLGSNVGGTKIPTLKGLVPKDKTSHISEDVVGGWEMGENSNRRPPARGVRDSK</sequence>
<dbReference type="Proteomes" id="UP000008142">
    <property type="component" value="Unassembled WGS sequence"/>
</dbReference>
<reference evidence="3" key="1">
    <citation type="submission" date="2008-07" db="EMBL/GenBank/DDBJ databases">
        <title>Annotation of Ajellomyces capsulatus strain H88.</title>
        <authorList>
            <person name="Champion M."/>
            <person name="Cuomo C."/>
            <person name="Ma L.-J."/>
            <person name="Henn M.R."/>
            <person name="Sil A."/>
            <person name="Goldman B."/>
            <person name="Young S.K."/>
            <person name="Kodira C.D."/>
            <person name="Zeng Q."/>
            <person name="Koehrsen M."/>
            <person name="Alvarado L."/>
            <person name="Berlin A."/>
            <person name="Borenstein D."/>
            <person name="Chen Z."/>
            <person name="Engels R."/>
            <person name="Freedman E."/>
            <person name="Gellesch M."/>
            <person name="Goldberg J."/>
            <person name="Griggs A."/>
            <person name="Gujja S."/>
            <person name="Heiman D."/>
            <person name="Hepburn T."/>
            <person name="Howarth C."/>
            <person name="Jen D."/>
            <person name="Larson L."/>
            <person name="Lewis B."/>
            <person name="Mehta T."/>
            <person name="Park D."/>
            <person name="Pearson M."/>
            <person name="Roberts A."/>
            <person name="Saif S."/>
            <person name="Shea T."/>
            <person name="Shenoy N."/>
            <person name="Sisk P."/>
            <person name="Stolte C."/>
            <person name="Sykes S."/>
            <person name="Walk T."/>
            <person name="White J."/>
            <person name="Yandava C."/>
            <person name="Klein B."/>
            <person name="McEwen J.G."/>
            <person name="Puccia R."/>
            <person name="Goldman G.H."/>
            <person name="Felipe M.S."/>
            <person name="Nino-Vega G."/>
            <person name="San-Blas G."/>
            <person name="Taylor J."/>
            <person name="Mendoza L."/>
            <person name="Galagan J."/>
            <person name="Nusbaum C."/>
            <person name="Birren B."/>
        </authorList>
    </citation>
    <scope>NUCLEOTIDE SEQUENCE [LARGE SCALE GENOMIC DNA]</scope>
    <source>
        <strain evidence="3">H88</strain>
    </source>
</reference>
<gene>
    <name evidence="2" type="ORF">HCEG_06865</name>
</gene>
<feature type="compositionally biased region" description="Polar residues" evidence="1">
    <location>
        <begin position="39"/>
        <end position="49"/>
    </location>
</feature>
<feature type="region of interest" description="Disordered" evidence="1">
    <location>
        <begin position="1"/>
        <end position="64"/>
    </location>
</feature>
<dbReference type="AlphaFoldDB" id="F0UNP5"/>
<protein>
    <submittedName>
        <fullName evidence="2">Predicted protein</fullName>
    </submittedName>
</protein>
<evidence type="ECO:0000313" key="3">
    <source>
        <dbReference type="Proteomes" id="UP000008142"/>
    </source>
</evidence>
<evidence type="ECO:0000256" key="1">
    <source>
        <dbReference type="SAM" id="MobiDB-lite"/>
    </source>
</evidence>
<organism evidence="3">
    <name type="scientific">Ajellomyces capsulatus (strain H88)</name>
    <name type="common">Darling's disease fungus</name>
    <name type="synonym">Histoplasma capsulatum</name>
    <dbReference type="NCBI Taxonomy" id="544711"/>
    <lineage>
        <taxon>Eukaryota</taxon>
        <taxon>Fungi</taxon>
        <taxon>Dikarya</taxon>
        <taxon>Ascomycota</taxon>
        <taxon>Pezizomycotina</taxon>
        <taxon>Eurotiomycetes</taxon>
        <taxon>Eurotiomycetidae</taxon>
        <taxon>Onygenales</taxon>
        <taxon>Ajellomycetaceae</taxon>
        <taxon>Histoplasma</taxon>
    </lineage>
</organism>
<proteinExistence type="predicted"/>
<feature type="region of interest" description="Disordered" evidence="1">
    <location>
        <begin position="78"/>
        <end position="100"/>
    </location>
</feature>